<feature type="compositionally biased region" description="Basic and acidic residues" evidence="1">
    <location>
        <begin position="98"/>
        <end position="109"/>
    </location>
</feature>
<feature type="region of interest" description="Disordered" evidence="1">
    <location>
        <begin position="1"/>
        <end position="120"/>
    </location>
</feature>
<keyword evidence="3" id="KW-1185">Reference proteome</keyword>
<proteinExistence type="predicted"/>
<dbReference type="Proteomes" id="UP000474175">
    <property type="component" value="Unassembled WGS sequence"/>
</dbReference>
<reference evidence="2 3" key="1">
    <citation type="submission" date="2020-02" db="EMBL/GenBank/DDBJ databases">
        <title>Draft genome sequence of two Spirosoma agri KCTC 52727 and Spirosoma terrae KCTC 52035.</title>
        <authorList>
            <person name="Rojas J."/>
            <person name="Ambika Manirajan B."/>
            <person name="Suarez C."/>
            <person name="Ratering S."/>
            <person name="Schnell S."/>
        </authorList>
    </citation>
    <scope>NUCLEOTIDE SEQUENCE [LARGE SCALE GENOMIC DNA]</scope>
    <source>
        <strain evidence="2 3">KCTC 52035</strain>
    </source>
</reference>
<evidence type="ECO:0000256" key="1">
    <source>
        <dbReference type="SAM" id="MobiDB-lite"/>
    </source>
</evidence>
<name>A0A6L9L448_9BACT</name>
<sequence length="158" mass="17339">MATTSPFDPDKVDAEFYSKDPEQHGNSDYGRESEGVGTNSFQDGTAGMDMESDSMQNTQDTREANTGVGRFGEPKGEQYGSTVEWDVEPAVMNESEEEKGRMMSDEAAEKLSQVAENPSDDALFHRADATYLEEGDNPNEGYDPHNVGYEGKDKSSSQ</sequence>
<accession>A0A6L9L448</accession>
<dbReference type="EMBL" id="JAAFZH010000001">
    <property type="protein sequence ID" value="NDU93891.1"/>
    <property type="molecule type" value="Genomic_DNA"/>
</dbReference>
<evidence type="ECO:0000313" key="2">
    <source>
        <dbReference type="EMBL" id="NDU93891.1"/>
    </source>
</evidence>
<dbReference type="RefSeq" id="WP_163942697.1">
    <property type="nucleotide sequence ID" value="NZ_JAAFZH010000001.1"/>
</dbReference>
<feature type="compositionally biased region" description="Basic and acidic residues" evidence="1">
    <location>
        <begin position="8"/>
        <end position="34"/>
    </location>
</feature>
<evidence type="ECO:0000313" key="3">
    <source>
        <dbReference type="Proteomes" id="UP000474175"/>
    </source>
</evidence>
<feature type="region of interest" description="Disordered" evidence="1">
    <location>
        <begin position="133"/>
        <end position="158"/>
    </location>
</feature>
<dbReference type="AlphaFoldDB" id="A0A6L9L448"/>
<protein>
    <submittedName>
        <fullName evidence="2">Uncharacterized protein</fullName>
    </submittedName>
</protein>
<comment type="caution">
    <text evidence="2">The sequence shown here is derived from an EMBL/GenBank/DDBJ whole genome shotgun (WGS) entry which is preliminary data.</text>
</comment>
<organism evidence="2 3">
    <name type="scientific">Spirosoma terrae</name>
    <dbReference type="NCBI Taxonomy" id="1968276"/>
    <lineage>
        <taxon>Bacteria</taxon>
        <taxon>Pseudomonadati</taxon>
        <taxon>Bacteroidota</taxon>
        <taxon>Cytophagia</taxon>
        <taxon>Cytophagales</taxon>
        <taxon>Cytophagaceae</taxon>
        <taxon>Spirosoma</taxon>
    </lineage>
</organism>
<gene>
    <name evidence="2" type="ORF">GK108_03325</name>
</gene>